<accession>A0A195C3Z7</accession>
<sequence>PISRPPPPPPFYTQFALYLLCAPGSPANRPL</sequence>
<proteinExistence type="predicted"/>
<feature type="non-terminal residue" evidence="1">
    <location>
        <position position="1"/>
    </location>
</feature>
<dbReference type="AlphaFoldDB" id="A0A195C3Z7"/>
<dbReference type="EMBL" id="KQ978287">
    <property type="protein sequence ID" value="KYM95582.1"/>
    <property type="molecule type" value="Genomic_DNA"/>
</dbReference>
<evidence type="ECO:0000313" key="2">
    <source>
        <dbReference type="Proteomes" id="UP000078542"/>
    </source>
</evidence>
<organism evidence="1 2">
    <name type="scientific">Cyphomyrmex costatus</name>
    <dbReference type="NCBI Taxonomy" id="456900"/>
    <lineage>
        <taxon>Eukaryota</taxon>
        <taxon>Metazoa</taxon>
        <taxon>Ecdysozoa</taxon>
        <taxon>Arthropoda</taxon>
        <taxon>Hexapoda</taxon>
        <taxon>Insecta</taxon>
        <taxon>Pterygota</taxon>
        <taxon>Neoptera</taxon>
        <taxon>Endopterygota</taxon>
        <taxon>Hymenoptera</taxon>
        <taxon>Apocrita</taxon>
        <taxon>Aculeata</taxon>
        <taxon>Formicoidea</taxon>
        <taxon>Formicidae</taxon>
        <taxon>Myrmicinae</taxon>
        <taxon>Cyphomyrmex</taxon>
    </lineage>
</organism>
<name>A0A195C3Z7_9HYME</name>
<keyword evidence="2" id="KW-1185">Reference proteome</keyword>
<reference evidence="1 2" key="1">
    <citation type="submission" date="2016-03" db="EMBL/GenBank/DDBJ databases">
        <title>Cyphomyrmex costatus WGS genome.</title>
        <authorList>
            <person name="Nygaard S."/>
            <person name="Hu H."/>
            <person name="Boomsma J."/>
            <person name="Zhang G."/>
        </authorList>
    </citation>
    <scope>NUCLEOTIDE SEQUENCE [LARGE SCALE GENOMIC DNA]</scope>
    <source>
        <strain evidence="1">MS0001</strain>
        <tissue evidence="1">Whole body</tissue>
    </source>
</reference>
<dbReference type="Proteomes" id="UP000078542">
    <property type="component" value="Unassembled WGS sequence"/>
</dbReference>
<protein>
    <submittedName>
        <fullName evidence="1">Uncharacterized protein</fullName>
    </submittedName>
</protein>
<evidence type="ECO:0000313" key="1">
    <source>
        <dbReference type="EMBL" id="KYM95582.1"/>
    </source>
</evidence>
<gene>
    <name evidence="1" type="ORF">ALC62_13697</name>
</gene>